<feature type="compositionally biased region" description="Acidic residues" evidence="2">
    <location>
        <begin position="67"/>
        <end position="77"/>
    </location>
</feature>
<comment type="caution">
    <text evidence="4">The sequence shown here is derived from an EMBL/GenBank/DDBJ whole genome shotgun (WGS) entry which is preliminary data.</text>
</comment>
<dbReference type="SUPFAM" id="SSF49764">
    <property type="entry name" value="HSP20-like chaperones"/>
    <property type="match status" value="1"/>
</dbReference>
<feature type="compositionally biased region" description="Polar residues" evidence="2">
    <location>
        <begin position="43"/>
        <end position="52"/>
    </location>
</feature>
<dbReference type="GO" id="GO:0070286">
    <property type="term" value="P:axonemal dynein complex assembly"/>
    <property type="evidence" value="ECO:0007669"/>
    <property type="project" value="InterPro"/>
</dbReference>
<dbReference type="Gene3D" id="2.60.40.790">
    <property type="match status" value="1"/>
</dbReference>
<dbReference type="AlphaFoldDB" id="A0AAN8PND6"/>
<protein>
    <recommendedName>
        <fullName evidence="3">PIH1D1/2/3 CS-like domain-containing protein</fullName>
    </recommendedName>
</protein>
<evidence type="ECO:0000259" key="3">
    <source>
        <dbReference type="Pfam" id="PF18201"/>
    </source>
</evidence>
<sequence>MDMSSLSTIGALCDLLKPEDQDSDSDEDQPTSSMGRLGPGNIGKTTSNTTTKSPHHNNKSTNSKDIWDEDEIPDGAEYESTYDPRPQPEYEILYKQAVTPEDMFLQMGNKTNATSSCEDMVVIIKLPDTKMVDVDLDVKPKFLDCRSPKYKLGLHLPHPVDDKNGKAEWDKTKETLKVTLTMRREYDFVNM</sequence>
<evidence type="ECO:0000313" key="4">
    <source>
        <dbReference type="EMBL" id="KAK6172725.1"/>
    </source>
</evidence>
<dbReference type="GO" id="GO:0045505">
    <property type="term" value="F:dynein intermediate chain binding"/>
    <property type="evidence" value="ECO:0007669"/>
    <property type="project" value="TreeGrafter"/>
</dbReference>
<dbReference type="PANTHER" id="PTHR21083:SF0">
    <property type="entry name" value="DYNEIN AXONEMAL ASSEMBLY FACTOR 6"/>
    <property type="match status" value="1"/>
</dbReference>
<accession>A0AAN8PND6</accession>
<feature type="region of interest" description="Disordered" evidence="2">
    <location>
        <begin position="1"/>
        <end position="88"/>
    </location>
</feature>
<dbReference type="InterPro" id="IPR008978">
    <property type="entry name" value="HSP20-like_chaperone"/>
</dbReference>
<dbReference type="Pfam" id="PF18201">
    <property type="entry name" value="PIH1_CS"/>
    <property type="match status" value="1"/>
</dbReference>
<evidence type="ECO:0000313" key="5">
    <source>
        <dbReference type="Proteomes" id="UP001347796"/>
    </source>
</evidence>
<dbReference type="InterPro" id="IPR026697">
    <property type="entry name" value="DNAAF6"/>
</dbReference>
<feature type="domain" description="PIH1D1/2/3 CS-like" evidence="3">
    <location>
        <begin position="87"/>
        <end position="181"/>
    </location>
</feature>
<keyword evidence="5" id="KW-1185">Reference proteome</keyword>
<dbReference type="EMBL" id="JAZGQO010000011">
    <property type="protein sequence ID" value="KAK6172725.1"/>
    <property type="molecule type" value="Genomic_DNA"/>
</dbReference>
<evidence type="ECO:0000256" key="1">
    <source>
        <dbReference type="ARBA" id="ARBA00008511"/>
    </source>
</evidence>
<reference evidence="4 5" key="1">
    <citation type="submission" date="2024-01" db="EMBL/GenBank/DDBJ databases">
        <title>The genome of the rayed Mediterranean limpet Patella caerulea (Linnaeus, 1758).</title>
        <authorList>
            <person name="Anh-Thu Weber A."/>
            <person name="Halstead-Nussloch G."/>
        </authorList>
    </citation>
    <scope>NUCLEOTIDE SEQUENCE [LARGE SCALE GENOMIC DNA]</scope>
    <source>
        <strain evidence="4">AATW-2023a</strain>
        <tissue evidence="4">Whole specimen</tissue>
    </source>
</reference>
<comment type="similarity">
    <text evidence="1">Belongs to the PIH1 family.</text>
</comment>
<dbReference type="GO" id="GO:0005737">
    <property type="term" value="C:cytoplasm"/>
    <property type="evidence" value="ECO:0007669"/>
    <property type="project" value="TreeGrafter"/>
</dbReference>
<dbReference type="Proteomes" id="UP001347796">
    <property type="component" value="Unassembled WGS sequence"/>
</dbReference>
<gene>
    <name evidence="4" type="ORF">SNE40_016328</name>
</gene>
<organism evidence="4 5">
    <name type="scientific">Patella caerulea</name>
    <name type="common">Rayed Mediterranean limpet</name>
    <dbReference type="NCBI Taxonomy" id="87958"/>
    <lineage>
        <taxon>Eukaryota</taxon>
        <taxon>Metazoa</taxon>
        <taxon>Spiralia</taxon>
        <taxon>Lophotrochozoa</taxon>
        <taxon>Mollusca</taxon>
        <taxon>Gastropoda</taxon>
        <taxon>Patellogastropoda</taxon>
        <taxon>Patelloidea</taxon>
        <taxon>Patellidae</taxon>
        <taxon>Patella</taxon>
    </lineage>
</organism>
<dbReference type="GO" id="GO:0051087">
    <property type="term" value="F:protein-folding chaperone binding"/>
    <property type="evidence" value="ECO:0007669"/>
    <property type="project" value="InterPro"/>
</dbReference>
<proteinExistence type="inferred from homology"/>
<dbReference type="PANTHER" id="PTHR21083">
    <property type="entry name" value="TWISTER"/>
    <property type="match status" value="1"/>
</dbReference>
<dbReference type="InterPro" id="IPR041442">
    <property type="entry name" value="PIH1D1/2/3_CS-like"/>
</dbReference>
<evidence type="ECO:0000256" key="2">
    <source>
        <dbReference type="SAM" id="MobiDB-lite"/>
    </source>
</evidence>
<name>A0AAN8PND6_PATCE</name>